<comment type="caution">
    <text evidence="1">The sequence shown here is derived from an EMBL/GenBank/DDBJ whole genome shotgun (WGS) entry which is preliminary data.</text>
</comment>
<gene>
    <name evidence="1" type="ORF">RUM43_003742</name>
</gene>
<dbReference type="AlphaFoldDB" id="A0AAN8PHQ4"/>
<protein>
    <submittedName>
        <fullName evidence="1">Uncharacterized protein</fullName>
    </submittedName>
</protein>
<name>A0AAN8PHQ4_POLSC</name>
<dbReference type="Proteomes" id="UP001372834">
    <property type="component" value="Unassembled WGS sequence"/>
</dbReference>
<reference evidence="1 2" key="1">
    <citation type="submission" date="2023-10" db="EMBL/GenBank/DDBJ databases">
        <title>Genomes of two closely related lineages of the louse Polyplax serrata with different host specificities.</title>
        <authorList>
            <person name="Martinu J."/>
            <person name="Tarabai H."/>
            <person name="Stefka J."/>
            <person name="Hypsa V."/>
        </authorList>
    </citation>
    <scope>NUCLEOTIDE SEQUENCE [LARGE SCALE GENOMIC DNA]</scope>
    <source>
        <strain evidence="1">HR10_N</strain>
    </source>
</reference>
<proteinExistence type="predicted"/>
<dbReference type="EMBL" id="JAWJWE010000036">
    <property type="protein sequence ID" value="KAK6629921.1"/>
    <property type="molecule type" value="Genomic_DNA"/>
</dbReference>
<evidence type="ECO:0000313" key="2">
    <source>
        <dbReference type="Proteomes" id="UP001372834"/>
    </source>
</evidence>
<sequence>MIVDVSLIECDPHIRYWYLVARNVERNRQRGLTEKLKGEQYWFKIENSRGPLGTRMCRQIKRPRQKNVKRDRKRLCKLEMKFGSLSENTMNESQP</sequence>
<organism evidence="1 2">
    <name type="scientific">Polyplax serrata</name>
    <name type="common">Common mouse louse</name>
    <dbReference type="NCBI Taxonomy" id="468196"/>
    <lineage>
        <taxon>Eukaryota</taxon>
        <taxon>Metazoa</taxon>
        <taxon>Ecdysozoa</taxon>
        <taxon>Arthropoda</taxon>
        <taxon>Hexapoda</taxon>
        <taxon>Insecta</taxon>
        <taxon>Pterygota</taxon>
        <taxon>Neoptera</taxon>
        <taxon>Paraneoptera</taxon>
        <taxon>Psocodea</taxon>
        <taxon>Troctomorpha</taxon>
        <taxon>Phthiraptera</taxon>
        <taxon>Anoplura</taxon>
        <taxon>Polyplacidae</taxon>
        <taxon>Polyplax</taxon>
    </lineage>
</organism>
<feature type="non-terminal residue" evidence="1">
    <location>
        <position position="95"/>
    </location>
</feature>
<accession>A0AAN8PHQ4</accession>
<evidence type="ECO:0000313" key="1">
    <source>
        <dbReference type="EMBL" id="KAK6629921.1"/>
    </source>
</evidence>